<protein>
    <recommendedName>
        <fullName evidence="14">Heat stress transcription factor</fullName>
    </recommendedName>
</protein>
<dbReference type="Pfam" id="PF22992">
    <property type="entry name" value="C2CH-4th_BIRD-IDD"/>
    <property type="match status" value="1"/>
</dbReference>
<evidence type="ECO:0000256" key="12">
    <source>
        <dbReference type="ARBA" id="ARBA00023242"/>
    </source>
</evidence>
<feature type="compositionally biased region" description="Pro residues" evidence="18">
    <location>
        <begin position="552"/>
        <end position="563"/>
    </location>
</feature>
<evidence type="ECO:0000256" key="15">
    <source>
        <dbReference type="PROSITE-ProRule" id="PRU00042"/>
    </source>
</evidence>
<dbReference type="Gene3D" id="3.30.160.60">
    <property type="entry name" value="Classic Zinc Finger"/>
    <property type="match status" value="1"/>
</dbReference>
<keyword evidence="8" id="KW-0805">Transcription regulation</keyword>
<evidence type="ECO:0000313" key="21">
    <source>
        <dbReference type="Proteomes" id="UP000626092"/>
    </source>
</evidence>
<dbReference type="OrthoDB" id="6354171at2759"/>
<sequence>MEGLHDVGPPPFLTKTFDMVDDPTCDHIVSWSRGGQSFVVWDPHAFSTTLLPRFFKHNNFSSFVRQLNTYGFRKIDPDKWEFANEGFLRGQRHLLRNIRRRKAPPLPLLPQQALGPCVELGRFGLDGELDRLRRDKQVLMMELVKLRQQQQNTRARLQAMELRLQGTERKQQHMMRFLAKAIQNPAFIHQLVQQKEKRKEIEEATSKKRPRPIDQFPSCVRGESSRSGDGLRAIKAENAEYENPCGFGVSELEALALEMQGFGRARKEKEDEEEEYEQLEEFDCGDKELDEGFWEELLNEKFDEESGSPGNEEGEEEAANVLAYQMDHLGSDADPNAEVIALSPKTLLATNRFVCEICTKGFQRDQNLQLHRRGHNLPWKLKQRNNKEIIRKRAYVCPEPTCVHHHPSRALGDLTGIKKHFCRKHGEKKWKCEKCSKIYAVQSDWKAHSKTCGTREYRCDCGTLFSRKDSFVTHRAFCDALAEESARVLHSSSANHLEILTTTQPPPPPLHPITTTHQLPPFHLHPQNPPAPPPHLFPFATQIHHTHFLNPWDPPQNPNPNPNPNNLHHQNPLHIIKPESVHLPPPPPPISSSPFFQPPPTHNATSPHLSATALLQKAANIGAHPVGHVASTMMTRLDAFTGAGMSPEYPGYAAGNIATWQKSDRLTRDFLGLTRECGGGGGGGGSDDTTNMLSFTGGVEYQTTYERDQSMVKAQQGFGFAEPPPPSETWGKIVIQDSTI</sequence>
<accession>A0A834HE96</accession>
<feature type="region of interest" description="Disordered" evidence="18">
    <location>
        <begin position="550"/>
        <end position="571"/>
    </location>
</feature>
<dbReference type="FunFam" id="3.30.160.60:FF:000554">
    <property type="entry name" value="protein indeterminate-domain 12-like"/>
    <property type="match status" value="1"/>
</dbReference>
<reference evidence="20" key="1">
    <citation type="submission" date="2019-11" db="EMBL/GenBank/DDBJ databases">
        <authorList>
            <person name="Liu Y."/>
            <person name="Hou J."/>
            <person name="Li T.-Q."/>
            <person name="Guan C.-H."/>
            <person name="Wu X."/>
            <person name="Wu H.-Z."/>
            <person name="Ling F."/>
            <person name="Zhang R."/>
            <person name="Shi X.-G."/>
            <person name="Ren J.-P."/>
            <person name="Chen E.-F."/>
            <person name="Sun J.-M."/>
        </authorList>
    </citation>
    <scope>NUCLEOTIDE SEQUENCE</scope>
    <source>
        <strain evidence="20">Adult_tree_wgs_1</strain>
        <tissue evidence="20">Leaves</tissue>
    </source>
</reference>
<comment type="function">
    <text evidence="13">DNA-binding protein that specifically binds heat shock promoter elements (HSE) and activates transcription.</text>
</comment>
<feature type="region of interest" description="Disordered" evidence="18">
    <location>
        <begin position="198"/>
        <end position="224"/>
    </location>
</feature>
<evidence type="ECO:0000256" key="5">
    <source>
        <dbReference type="ARBA" id="ARBA00022737"/>
    </source>
</evidence>
<dbReference type="InterPro" id="IPR055185">
    <property type="entry name" value="C2CH-4th_BIRD-IDD"/>
</dbReference>
<dbReference type="GO" id="GO:0005634">
    <property type="term" value="C:nucleus"/>
    <property type="evidence" value="ECO:0007669"/>
    <property type="project" value="UniProtKB-SubCell"/>
</dbReference>
<dbReference type="SUPFAM" id="SSF46785">
    <property type="entry name" value="Winged helix' DNA-binding domain"/>
    <property type="match status" value="1"/>
</dbReference>
<evidence type="ECO:0000256" key="10">
    <source>
        <dbReference type="ARBA" id="ARBA00023125"/>
    </source>
</evidence>
<evidence type="ECO:0000256" key="9">
    <source>
        <dbReference type="ARBA" id="ARBA00023016"/>
    </source>
</evidence>
<comment type="subcellular location">
    <subcellularLocation>
        <location evidence="1">Nucleus</location>
    </subcellularLocation>
</comment>
<dbReference type="AlphaFoldDB" id="A0A834HE96"/>
<comment type="caution">
    <text evidence="20">The sequence shown here is derived from an EMBL/GenBank/DDBJ whole genome shotgun (WGS) entry which is preliminary data.</text>
</comment>
<dbReference type="InterPro" id="IPR013087">
    <property type="entry name" value="Znf_C2H2_type"/>
</dbReference>
<comment type="similarity">
    <text evidence="2 16">Belongs to the HSF family.</text>
</comment>
<dbReference type="PROSITE" id="PS50157">
    <property type="entry name" value="ZINC_FINGER_C2H2_2"/>
    <property type="match status" value="1"/>
</dbReference>
<keyword evidence="3" id="KW-0597">Phosphoprotein</keyword>
<feature type="domain" description="C2H2-type" evidence="19">
    <location>
        <begin position="353"/>
        <end position="375"/>
    </location>
</feature>
<dbReference type="InterPro" id="IPR036236">
    <property type="entry name" value="Znf_C2H2_sf"/>
</dbReference>
<evidence type="ECO:0000313" key="20">
    <source>
        <dbReference type="EMBL" id="KAF7152419.1"/>
    </source>
</evidence>
<dbReference type="GO" id="GO:0043565">
    <property type="term" value="F:sequence-specific DNA binding"/>
    <property type="evidence" value="ECO:0007669"/>
    <property type="project" value="InterPro"/>
</dbReference>
<dbReference type="Pfam" id="PF00447">
    <property type="entry name" value="HSF_DNA-bind"/>
    <property type="match status" value="1"/>
</dbReference>
<keyword evidence="11" id="KW-0804">Transcription</keyword>
<keyword evidence="10" id="KW-0238">DNA-binding</keyword>
<dbReference type="PANTHER" id="PTHR10593:SF136">
    <property type="entry name" value="PROTEIN INDETERMINATE-DOMAIN 12"/>
    <property type="match status" value="1"/>
</dbReference>
<dbReference type="InterPro" id="IPR055187">
    <property type="entry name" value="C2CH-3rd_BIRD-IDD"/>
</dbReference>
<dbReference type="PROSITE" id="PS00028">
    <property type="entry name" value="ZINC_FINGER_C2H2_1"/>
    <property type="match status" value="1"/>
</dbReference>
<proteinExistence type="inferred from homology"/>
<dbReference type="GO" id="GO:0003700">
    <property type="term" value="F:DNA-binding transcription factor activity"/>
    <property type="evidence" value="ECO:0007669"/>
    <property type="project" value="InterPro"/>
</dbReference>
<dbReference type="PANTHER" id="PTHR10593">
    <property type="entry name" value="SERINE/THREONINE-PROTEIN KINASE RIO"/>
    <property type="match status" value="1"/>
</dbReference>
<evidence type="ECO:0000256" key="2">
    <source>
        <dbReference type="ARBA" id="ARBA00006403"/>
    </source>
</evidence>
<dbReference type="FunFam" id="1.10.10.10:FF:000057">
    <property type="entry name" value="Heat shock transcription factor 1"/>
    <property type="match status" value="1"/>
</dbReference>
<dbReference type="SMART" id="SM00415">
    <property type="entry name" value="HSF"/>
    <property type="match status" value="1"/>
</dbReference>
<evidence type="ECO:0000256" key="17">
    <source>
        <dbReference type="SAM" id="Coils"/>
    </source>
</evidence>
<dbReference type="PRINTS" id="PR00056">
    <property type="entry name" value="HSFDOMAIN"/>
</dbReference>
<dbReference type="Pfam" id="PF22996">
    <property type="entry name" value="C2H2-2nd_BIRD-IDD"/>
    <property type="match status" value="1"/>
</dbReference>
<dbReference type="EMBL" id="WJXA01000001">
    <property type="protein sequence ID" value="KAF7152419.1"/>
    <property type="molecule type" value="Genomic_DNA"/>
</dbReference>
<dbReference type="InterPro" id="IPR036390">
    <property type="entry name" value="WH_DNA-bd_sf"/>
</dbReference>
<keyword evidence="21" id="KW-1185">Reference proteome</keyword>
<dbReference type="Gene3D" id="1.10.10.10">
    <property type="entry name" value="Winged helix-like DNA-binding domain superfamily/Winged helix DNA-binding domain"/>
    <property type="match status" value="1"/>
</dbReference>
<dbReference type="InterPro" id="IPR000232">
    <property type="entry name" value="HSF_DNA-bd"/>
</dbReference>
<keyword evidence="9" id="KW-0346">Stress response</keyword>
<dbReference type="Pfam" id="PF00096">
    <property type="entry name" value="zf-C2H2"/>
    <property type="match status" value="1"/>
</dbReference>
<dbReference type="InterPro" id="IPR036388">
    <property type="entry name" value="WH-like_DNA-bd_sf"/>
</dbReference>
<evidence type="ECO:0000256" key="8">
    <source>
        <dbReference type="ARBA" id="ARBA00023015"/>
    </source>
</evidence>
<evidence type="ECO:0000259" key="19">
    <source>
        <dbReference type="PROSITE" id="PS50157"/>
    </source>
</evidence>
<dbReference type="InterPro" id="IPR031140">
    <property type="entry name" value="IDD1-16"/>
</dbReference>
<keyword evidence="17" id="KW-0175">Coiled coil</keyword>
<name>A0A834HE96_RHOSS</name>
<evidence type="ECO:0000256" key="7">
    <source>
        <dbReference type="ARBA" id="ARBA00022833"/>
    </source>
</evidence>
<evidence type="ECO:0000256" key="11">
    <source>
        <dbReference type="ARBA" id="ARBA00023163"/>
    </source>
</evidence>
<dbReference type="FunFam" id="3.30.160.60:FF:000131">
    <property type="entry name" value="protein indeterminate-domain 5, chloroplastic-like"/>
    <property type="match status" value="1"/>
</dbReference>
<gene>
    <name evidence="20" type="ORF">RHSIM_Rhsim01G0272100</name>
</gene>
<evidence type="ECO:0000256" key="18">
    <source>
        <dbReference type="SAM" id="MobiDB-lite"/>
    </source>
</evidence>
<evidence type="ECO:0000256" key="1">
    <source>
        <dbReference type="ARBA" id="ARBA00004123"/>
    </source>
</evidence>
<organism evidence="20 21">
    <name type="scientific">Rhododendron simsii</name>
    <name type="common">Sims's rhododendron</name>
    <dbReference type="NCBI Taxonomy" id="118357"/>
    <lineage>
        <taxon>Eukaryota</taxon>
        <taxon>Viridiplantae</taxon>
        <taxon>Streptophyta</taxon>
        <taxon>Embryophyta</taxon>
        <taxon>Tracheophyta</taxon>
        <taxon>Spermatophyta</taxon>
        <taxon>Magnoliopsida</taxon>
        <taxon>eudicotyledons</taxon>
        <taxon>Gunneridae</taxon>
        <taxon>Pentapetalae</taxon>
        <taxon>asterids</taxon>
        <taxon>Ericales</taxon>
        <taxon>Ericaceae</taxon>
        <taxon>Ericoideae</taxon>
        <taxon>Rhodoreae</taxon>
        <taxon>Rhododendron</taxon>
    </lineage>
</organism>
<keyword evidence="12" id="KW-0539">Nucleus</keyword>
<keyword evidence="4" id="KW-0479">Metal-binding</keyword>
<evidence type="ECO:0000256" key="6">
    <source>
        <dbReference type="ARBA" id="ARBA00022771"/>
    </source>
</evidence>
<dbReference type="Pfam" id="PF22995">
    <property type="entry name" value="C2CH-3rd_BIRD-IDD"/>
    <property type="match status" value="1"/>
</dbReference>
<keyword evidence="6 15" id="KW-0863">Zinc-finger</keyword>
<dbReference type="PROSITE" id="PS00434">
    <property type="entry name" value="HSF_DOMAIN"/>
    <property type="match status" value="1"/>
</dbReference>
<keyword evidence="7" id="KW-0862">Zinc</keyword>
<evidence type="ECO:0000256" key="4">
    <source>
        <dbReference type="ARBA" id="ARBA00022723"/>
    </source>
</evidence>
<dbReference type="Proteomes" id="UP000626092">
    <property type="component" value="Unassembled WGS sequence"/>
</dbReference>
<feature type="coiled-coil region" evidence="17">
    <location>
        <begin position="129"/>
        <end position="170"/>
    </location>
</feature>
<evidence type="ECO:0000256" key="13">
    <source>
        <dbReference type="ARBA" id="ARBA00055747"/>
    </source>
</evidence>
<evidence type="ECO:0000256" key="3">
    <source>
        <dbReference type="ARBA" id="ARBA00022553"/>
    </source>
</evidence>
<dbReference type="GO" id="GO:0008270">
    <property type="term" value="F:zinc ion binding"/>
    <property type="evidence" value="ECO:0007669"/>
    <property type="project" value="UniProtKB-KW"/>
</dbReference>
<evidence type="ECO:0000256" key="16">
    <source>
        <dbReference type="RuleBase" id="RU004020"/>
    </source>
</evidence>
<dbReference type="SUPFAM" id="SSF57667">
    <property type="entry name" value="beta-beta-alpha zinc fingers"/>
    <property type="match status" value="1"/>
</dbReference>
<evidence type="ECO:0000256" key="14">
    <source>
        <dbReference type="ARBA" id="ARBA00081483"/>
    </source>
</evidence>
<dbReference type="InterPro" id="IPR055186">
    <property type="entry name" value="C2H2-2nd_BIRD-IDD"/>
</dbReference>
<keyword evidence="5" id="KW-0677">Repeat</keyword>